<evidence type="ECO:0000313" key="5">
    <source>
        <dbReference type="Proteomes" id="UP001500730"/>
    </source>
</evidence>
<comment type="caution">
    <text evidence="4">The sequence shown here is derived from an EMBL/GenBank/DDBJ whole genome shotgun (WGS) entry which is preliminary data.</text>
</comment>
<accession>A0ABP5Y1V4</accession>
<feature type="compositionally biased region" description="Basic residues" evidence="1">
    <location>
        <begin position="391"/>
        <end position="401"/>
    </location>
</feature>
<evidence type="ECO:0000313" key="4">
    <source>
        <dbReference type="EMBL" id="GAA2471419.1"/>
    </source>
</evidence>
<evidence type="ECO:0000259" key="2">
    <source>
        <dbReference type="Pfam" id="PF20815"/>
    </source>
</evidence>
<protein>
    <submittedName>
        <fullName evidence="4">Uncharacterized protein</fullName>
    </submittedName>
</protein>
<dbReference type="Pfam" id="PF20815">
    <property type="entry name" value="GIY_YIG_2"/>
    <property type="match status" value="1"/>
</dbReference>
<proteinExistence type="predicted"/>
<feature type="region of interest" description="Disordered" evidence="1">
    <location>
        <begin position="373"/>
        <end position="401"/>
    </location>
</feature>
<feature type="domain" description="DUF6884" evidence="3">
    <location>
        <begin position="54"/>
        <end position="187"/>
    </location>
</feature>
<keyword evidence="5" id="KW-1185">Reference proteome</keyword>
<gene>
    <name evidence="4" type="ORF">GCM10009858_05970</name>
</gene>
<dbReference type="Proteomes" id="UP001500730">
    <property type="component" value="Unassembled WGS sequence"/>
</dbReference>
<organism evidence="4 5">
    <name type="scientific">Terrabacter carboxydivorans</name>
    <dbReference type="NCBI Taxonomy" id="619730"/>
    <lineage>
        <taxon>Bacteria</taxon>
        <taxon>Bacillati</taxon>
        <taxon>Actinomycetota</taxon>
        <taxon>Actinomycetes</taxon>
        <taxon>Micrococcales</taxon>
        <taxon>Intrasporangiaceae</taxon>
        <taxon>Terrabacter</taxon>
    </lineage>
</organism>
<reference evidence="5" key="1">
    <citation type="journal article" date="2019" name="Int. J. Syst. Evol. Microbiol.">
        <title>The Global Catalogue of Microorganisms (GCM) 10K type strain sequencing project: providing services to taxonomists for standard genome sequencing and annotation.</title>
        <authorList>
            <consortium name="The Broad Institute Genomics Platform"/>
            <consortium name="The Broad Institute Genome Sequencing Center for Infectious Disease"/>
            <person name="Wu L."/>
            <person name="Ma J."/>
        </authorList>
    </citation>
    <scope>NUCLEOTIDE SEQUENCE [LARGE SCALE GENOMIC DNA]</scope>
    <source>
        <strain evidence="5">JCM 16259</strain>
    </source>
</reference>
<evidence type="ECO:0000256" key="1">
    <source>
        <dbReference type="SAM" id="MobiDB-lite"/>
    </source>
</evidence>
<dbReference type="InterPro" id="IPR049311">
    <property type="entry name" value="GIY_YIG_cat"/>
</dbReference>
<name>A0ABP5Y1V4_9MICO</name>
<evidence type="ECO:0000259" key="3">
    <source>
        <dbReference type="Pfam" id="PF21818"/>
    </source>
</evidence>
<sequence length="401" mass="43545">MHAWTSAGFRLQTVRLGESVTFVPNHYRTGGVSVTAQKATPAEPNAAAIAAADVVLVSCAKTKRATPGPAKDLYVSPLFRGQRRYAEDSGRPWFILSAEHGLLAPEEWLAPYERYLPDTPPAYRDAWGQWVVARLELLQGPLRGRVVEVHAGAHYANALAGPLEQAGARMELPLEGLSHGQRLHWYAVSPRHEQEQRVEGGSSRPSAAPDASASVDDLVEGFIHVLGDPESAVTVPQLLASDRGPLQRPGLYSWWVDAEGAHDLSRALDGQRVGAGLIYAGQAGATRWPSGRRSSNTLWGRVVGMHLGKKHEFSTFRRTLAALLAPGDPSGPVDETALTSWMTVHLRVVASPIGDPDVLGVVEHAVLQRLDPPLNLKGMSTSPVREELKRARQPLGRHRSR</sequence>
<feature type="domain" description="GIY-YIG catalytic" evidence="2">
    <location>
        <begin position="250"/>
        <end position="393"/>
    </location>
</feature>
<dbReference type="Pfam" id="PF21818">
    <property type="entry name" value="DUF6884"/>
    <property type="match status" value="1"/>
</dbReference>
<dbReference type="EMBL" id="BAAARE010000002">
    <property type="protein sequence ID" value="GAA2471419.1"/>
    <property type="molecule type" value="Genomic_DNA"/>
</dbReference>
<dbReference type="InterPro" id="IPR049251">
    <property type="entry name" value="DUF6884"/>
</dbReference>